<keyword evidence="3" id="KW-1185">Reference proteome</keyword>
<sequence length="560" mass="59531">MIHTQEAVLRSFWAFLGQSFFCEASLCYLVAMEAKKVVQALKVLQEAGREDLIKEGVLEQALVGLKRPKRSSADRREREELKESSLDGLPGVSAIRGIGAHFPRRSGASLRQHVAAAGRGAVSALVQGRAGQTLVRGFRARALCKARRPQAAMSTCGQMGKTVAHASVSKCARAEKGPVQQAPLAMESGGDRSTSFFEKRKLGGAANMAAPTELAALDVGEAGYAQCEARHRSLAEQVCNEITIINSEEEGELVELYGEDGSDSNRQLEHQRSGRPAGGPVSVGVRAPPGRQLEERAQSGAVCPISREVVSLEARFLDPNIRVRETRLDSRSAILGGNEEEELDYDEETLGAGEQVVAVPQASTSGQAFQGDRLSRREVDANLSRGEVFDTCDGGLAIGGGTRSGVRALKNVDVAIQAGEEGKESKTVGSSGIVQEVAGKSGLDQYCVHGRKLKKSGVLVLAPIEDSNVVSECITNATDHACDFACEKVLQDASLISDPHRIRTGSAPDLCSVACVRLSLAKPYCRQLDRGNGQREAAGFSSATDRGGRSGAANRCFTIS</sequence>
<proteinExistence type="predicted"/>
<comment type="caution">
    <text evidence="2">The sequence shown here is derived from an EMBL/GenBank/DDBJ whole genome shotgun (WGS) entry which is preliminary data.</text>
</comment>
<accession>A0AAV7SRW9</accession>
<reference evidence="2" key="1">
    <citation type="journal article" date="2022" name="bioRxiv">
        <title>Sequencing and chromosome-scale assembly of the giantPleurodeles waltlgenome.</title>
        <authorList>
            <person name="Brown T."/>
            <person name="Elewa A."/>
            <person name="Iarovenko S."/>
            <person name="Subramanian E."/>
            <person name="Araus A.J."/>
            <person name="Petzold A."/>
            <person name="Susuki M."/>
            <person name="Suzuki K.-i.T."/>
            <person name="Hayashi T."/>
            <person name="Toyoda A."/>
            <person name="Oliveira C."/>
            <person name="Osipova E."/>
            <person name="Leigh N.D."/>
            <person name="Simon A."/>
            <person name="Yun M.H."/>
        </authorList>
    </citation>
    <scope>NUCLEOTIDE SEQUENCE</scope>
    <source>
        <strain evidence="2">20211129_DDA</strain>
        <tissue evidence="2">Liver</tissue>
    </source>
</reference>
<dbReference type="Proteomes" id="UP001066276">
    <property type="component" value="Chromosome 4_2"/>
</dbReference>
<feature type="region of interest" description="Disordered" evidence="1">
    <location>
        <begin position="260"/>
        <end position="287"/>
    </location>
</feature>
<evidence type="ECO:0000256" key="1">
    <source>
        <dbReference type="SAM" id="MobiDB-lite"/>
    </source>
</evidence>
<protein>
    <submittedName>
        <fullName evidence="2">Uncharacterized protein</fullName>
    </submittedName>
</protein>
<evidence type="ECO:0000313" key="2">
    <source>
        <dbReference type="EMBL" id="KAJ1166846.1"/>
    </source>
</evidence>
<gene>
    <name evidence="2" type="ORF">NDU88_007242</name>
</gene>
<evidence type="ECO:0000313" key="3">
    <source>
        <dbReference type="Proteomes" id="UP001066276"/>
    </source>
</evidence>
<dbReference type="EMBL" id="JANPWB010000008">
    <property type="protein sequence ID" value="KAJ1166846.1"/>
    <property type="molecule type" value="Genomic_DNA"/>
</dbReference>
<dbReference type="AlphaFoldDB" id="A0AAV7SRW9"/>
<name>A0AAV7SRW9_PLEWA</name>
<organism evidence="2 3">
    <name type="scientific">Pleurodeles waltl</name>
    <name type="common">Iberian ribbed newt</name>
    <dbReference type="NCBI Taxonomy" id="8319"/>
    <lineage>
        <taxon>Eukaryota</taxon>
        <taxon>Metazoa</taxon>
        <taxon>Chordata</taxon>
        <taxon>Craniata</taxon>
        <taxon>Vertebrata</taxon>
        <taxon>Euteleostomi</taxon>
        <taxon>Amphibia</taxon>
        <taxon>Batrachia</taxon>
        <taxon>Caudata</taxon>
        <taxon>Salamandroidea</taxon>
        <taxon>Salamandridae</taxon>
        <taxon>Pleurodelinae</taxon>
        <taxon>Pleurodeles</taxon>
    </lineage>
</organism>